<dbReference type="AlphaFoldDB" id="A0A845GZR2"/>
<organism evidence="1 2">
    <name type="scientific">Duganella vulcania</name>
    <dbReference type="NCBI Taxonomy" id="2692166"/>
    <lineage>
        <taxon>Bacteria</taxon>
        <taxon>Pseudomonadati</taxon>
        <taxon>Pseudomonadota</taxon>
        <taxon>Betaproteobacteria</taxon>
        <taxon>Burkholderiales</taxon>
        <taxon>Oxalobacteraceae</taxon>
        <taxon>Telluria group</taxon>
        <taxon>Duganella</taxon>
    </lineage>
</organism>
<reference evidence="1" key="1">
    <citation type="submission" date="2019-12" db="EMBL/GenBank/DDBJ databases">
        <title>Novel species isolated from a subtropical stream in China.</title>
        <authorList>
            <person name="Lu H."/>
        </authorList>
    </citation>
    <scope>NUCLEOTIDE SEQUENCE [LARGE SCALE GENOMIC DNA]</scope>
    <source>
        <strain evidence="1">FT81W</strain>
    </source>
</reference>
<sequence>MTTLAWKINRIRLMGGAELGWRVAQIVQKKAARLGLGLRPLPPAPGAGYGRAFLPAA</sequence>
<dbReference type="Proteomes" id="UP000447355">
    <property type="component" value="Unassembled WGS sequence"/>
</dbReference>
<proteinExistence type="predicted"/>
<comment type="caution">
    <text evidence="1">The sequence shown here is derived from an EMBL/GenBank/DDBJ whole genome shotgun (WGS) entry which is preliminary data.</text>
</comment>
<gene>
    <name evidence="1" type="ORF">GTP90_33860</name>
</gene>
<evidence type="ECO:0000313" key="1">
    <source>
        <dbReference type="EMBL" id="MYM98840.1"/>
    </source>
</evidence>
<protein>
    <submittedName>
        <fullName evidence="1">Uncharacterized protein</fullName>
    </submittedName>
</protein>
<feature type="non-terminal residue" evidence="1">
    <location>
        <position position="57"/>
    </location>
</feature>
<name>A0A845GZR2_9BURK</name>
<accession>A0A845GZR2</accession>
<dbReference type="EMBL" id="WWCX01000156">
    <property type="protein sequence ID" value="MYM98840.1"/>
    <property type="molecule type" value="Genomic_DNA"/>
</dbReference>
<evidence type="ECO:0000313" key="2">
    <source>
        <dbReference type="Proteomes" id="UP000447355"/>
    </source>
</evidence>